<evidence type="ECO:0000313" key="2">
    <source>
        <dbReference type="Proteomes" id="UP000199220"/>
    </source>
</evidence>
<protein>
    <submittedName>
        <fullName evidence="1">Uncharacterized protein</fullName>
    </submittedName>
</protein>
<accession>A0A1H5HY97</accession>
<dbReference type="RefSeq" id="WP_139177722.1">
    <property type="nucleotide sequence ID" value="NZ_FNTX01000001.1"/>
</dbReference>
<name>A0A1H5HY97_9MICO</name>
<sequence length="202" mass="21600">MRFAGQPSWGLSLTEGGPPLVALVLRQMLALDVAPEPVVPPALEADVPIRHGAAPDGVRAAWSKQWPLVFADVVRREGDSSGLGSEVVRTWASTIDDGLWEAADRQADVIEADDRFRTDPGATHTRAIGEVAREIIATRGIDPERVQGSLVAVPVRGPWWHLIDPGRVVCSWAALTEPESARGVIRMAVESGLDAEPGPPTS</sequence>
<gene>
    <name evidence="1" type="ORF">SAMN04488554_2102</name>
</gene>
<dbReference type="STRING" id="648782.SAMN04488554_2102"/>
<reference evidence="2" key="1">
    <citation type="submission" date="2016-10" db="EMBL/GenBank/DDBJ databases">
        <authorList>
            <person name="Varghese N."/>
            <person name="Submissions S."/>
        </authorList>
    </citation>
    <scope>NUCLEOTIDE SEQUENCE [LARGE SCALE GENOMIC DNA]</scope>
    <source>
        <strain evidence="2">DSM 21368</strain>
    </source>
</reference>
<evidence type="ECO:0000313" key="1">
    <source>
        <dbReference type="EMBL" id="SEE32780.1"/>
    </source>
</evidence>
<dbReference type="OrthoDB" id="4943423at2"/>
<dbReference type="EMBL" id="FNTX01000001">
    <property type="protein sequence ID" value="SEE32780.1"/>
    <property type="molecule type" value="Genomic_DNA"/>
</dbReference>
<organism evidence="1 2">
    <name type="scientific">Ruania alba</name>
    <dbReference type="NCBI Taxonomy" id="648782"/>
    <lineage>
        <taxon>Bacteria</taxon>
        <taxon>Bacillati</taxon>
        <taxon>Actinomycetota</taxon>
        <taxon>Actinomycetes</taxon>
        <taxon>Micrococcales</taxon>
        <taxon>Ruaniaceae</taxon>
        <taxon>Ruania</taxon>
    </lineage>
</organism>
<dbReference type="AlphaFoldDB" id="A0A1H5HY97"/>
<proteinExistence type="predicted"/>
<dbReference type="Proteomes" id="UP000199220">
    <property type="component" value="Unassembled WGS sequence"/>
</dbReference>
<keyword evidence="2" id="KW-1185">Reference proteome</keyword>